<evidence type="ECO:0000256" key="2">
    <source>
        <dbReference type="SAM" id="SignalP"/>
    </source>
</evidence>
<evidence type="ECO:0000259" key="3">
    <source>
        <dbReference type="Pfam" id="PF14086"/>
    </source>
</evidence>
<reference evidence="4 5" key="1">
    <citation type="submission" date="2021-12" db="EMBL/GenBank/DDBJ databases">
        <title>Discovery of the Pendulisporaceae a myxobacterial family with distinct sporulation behavior and unique specialized metabolism.</title>
        <authorList>
            <person name="Garcia R."/>
            <person name="Popoff A."/>
            <person name="Bader C.D."/>
            <person name="Loehr J."/>
            <person name="Walesch S."/>
            <person name="Walt C."/>
            <person name="Boldt J."/>
            <person name="Bunk B."/>
            <person name="Haeckl F.J.F.P.J."/>
            <person name="Gunesch A.P."/>
            <person name="Birkelbach J."/>
            <person name="Nuebel U."/>
            <person name="Pietschmann T."/>
            <person name="Bach T."/>
            <person name="Mueller R."/>
        </authorList>
    </citation>
    <scope>NUCLEOTIDE SEQUENCE [LARGE SCALE GENOMIC DNA]</scope>
    <source>
        <strain evidence="4 5">MSr12523</strain>
    </source>
</reference>
<feature type="compositionally biased region" description="Gly residues" evidence="1">
    <location>
        <begin position="57"/>
        <end position="70"/>
    </location>
</feature>
<keyword evidence="2" id="KW-0732">Signal</keyword>
<keyword evidence="5" id="KW-1185">Reference proteome</keyword>
<dbReference type="Pfam" id="PF14086">
    <property type="entry name" value="DUF4266"/>
    <property type="match status" value="1"/>
</dbReference>
<feature type="signal peptide" evidence="2">
    <location>
        <begin position="1"/>
        <end position="21"/>
    </location>
</feature>
<dbReference type="InterPro" id="IPR025362">
    <property type="entry name" value="DUF4266"/>
</dbReference>
<sequence length="70" mass="7197">MRALLLSLLSLLLLLAGCATVKPQDRALLADPIMQFDGDPLANPRVQHAIDNREGSHGGTGVSGGGCGCN</sequence>
<dbReference type="EMBL" id="CP089982">
    <property type="protein sequence ID" value="WXA99193.1"/>
    <property type="molecule type" value="Genomic_DNA"/>
</dbReference>
<feature type="domain" description="DUF4266" evidence="3">
    <location>
        <begin position="21"/>
        <end position="70"/>
    </location>
</feature>
<organism evidence="4 5">
    <name type="scientific">Pendulispora brunnea</name>
    <dbReference type="NCBI Taxonomy" id="2905690"/>
    <lineage>
        <taxon>Bacteria</taxon>
        <taxon>Pseudomonadati</taxon>
        <taxon>Myxococcota</taxon>
        <taxon>Myxococcia</taxon>
        <taxon>Myxococcales</taxon>
        <taxon>Sorangiineae</taxon>
        <taxon>Pendulisporaceae</taxon>
        <taxon>Pendulispora</taxon>
    </lineage>
</organism>
<accession>A0ABZ2KKJ9</accession>
<dbReference type="RefSeq" id="WP_394849826.1">
    <property type="nucleotide sequence ID" value="NZ_CP089982.1"/>
</dbReference>
<gene>
    <name evidence="4" type="ORF">LZC95_20515</name>
</gene>
<dbReference type="PROSITE" id="PS51257">
    <property type="entry name" value="PROKAR_LIPOPROTEIN"/>
    <property type="match status" value="1"/>
</dbReference>
<feature type="region of interest" description="Disordered" evidence="1">
    <location>
        <begin position="51"/>
        <end position="70"/>
    </location>
</feature>
<feature type="chain" id="PRO_5045349068" evidence="2">
    <location>
        <begin position="22"/>
        <end position="70"/>
    </location>
</feature>
<evidence type="ECO:0000313" key="5">
    <source>
        <dbReference type="Proteomes" id="UP001379533"/>
    </source>
</evidence>
<protein>
    <submittedName>
        <fullName evidence="4">DUF4266 domain-containing protein</fullName>
    </submittedName>
</protein>
<proteinExistence type="predicted"/>
<evidence type="ECO:0000256" key="1">
    <source>
        <dbReference type="SAM" id="MobiDB-lite"/>
    </source>
</evidence>
<name>A0ABZ2KKJ9_9BACT</name>
<dbReference type="Proteomes" id="UP001379533">
    <property type="component" value="Chromosome"/>
</dbReference>
<evidence type="ECO:0000313" key="4">
    <source>
        <dbReference type="EMBL" id="WXA99193.1"/>
    </source>
</evidence>